<reference evidence="6 7" key="1">
    <citation type="journal article" date="2017" name="Gigascience">
        <title>Draft genome of the honey bee ectoparasitic mite, Tropilaelaps mercedesae, is shaped by the parasitic life history.</title>
        <authorList>
            <person name="Dong X."/>
            <person name="Armstrong S.D."/>
            <person name="Xia D."/>
            <person name="Makepeace B.L."/>
            <person name="Darby A.C."/>
            <person name="Kadowaki T."/>
        </authorList>
    </citation>
    <scope>NUCLEOTIDE SEQUENCE [LARGE SCALE GENOMIC DNA]</scope>
    <source>
        <strain evidence="6">Wuxi-XJTLU</strain>
    </source>
</reference>
<dbReference type="InterPro" id="IPR006076">
    <property type="entry name" value="FAD-dep_OxRdtase"/>
</dbReference>
<keyword evidence="1" id="KW-0560">Oxidoreductase</keyword>
<sequence length="520" mass="58479">MVAPAMSVLRRMAHCSRVLFHPVTNGRGRALHNNDSISGDGTSSDGNQRGADFTRRSPYAEEIERREADVIDKLCRDFRTDYARVLRKKGELIPNQTDILIIGGGVVGSSIAYWLKRRAPKSFSVLVVERDPTYQRCATTRSAGGIRQQFSLKENCQMALFGAEFLRDYKYYLGEDAPDPHFQPEGYLTLADTEEKAVLMEKNAKLQRECGTRIELLTKETIKSRFPYIRNDDVELASYGLQNEGWFDPWALLQGLKQFNLRQQTGYLNAELVDFRFRSLKNLEAPQTYEPTNHAIVRLPNGEIQEITFALLILAAGPQTGDVGRLLRIGTGSNVLGVPIPVEPRKKAIYTFHAPEAPIVGFPFLIDPTGVYCRREGLGGQFICGQGLCNEEDPCNDMDLDTIDEAYFKEVGIAKGGAKVIWPTLAKRAPVFEKVKLGRSWAGFYDYNYLDEHAIIGWHPYYHNCLICSGFSGHGLQMAIAAGRSIMEMLIDGEFVSIDLERFSFTRVITGETIYERDVV</sequence>
<evidence type="ECO:0000256" key="4">
    <source>
        <dbReference type="SAM" id="MobiDB-lite"/>
    </source>
</evidence>
<feature type="region of interest" description="Disordered" evidence="4">
    <location>
        <begin position="30"/>
        <end position="58"/>
    </location>
</feature>
<evidence type="ECO:0000259" key="5">
    <source>
        <dbReference type="Pfam" id="PF01266"/>
    </source>
</evidence>
<dbReference type="OrthoDB" id="424974at2759"/>
<dbReference type="Gene3D" id="3.50.50.60">
    <property type="entry name" value="FAD/NAD(P)-binding domain"/>
    <property type="match status" value="1"/>
</dbReference>
<dbReference type="GO" id="GO:0032981">
    <property type="term" value="P:mitochondrial respiratory chain complex I assembly"/>
    <property type="evidence" value="ECO:0007669"/>
    <property type="project" value="TreeGrafter"/>
</dbReference>
<evidence type="ECO:0000256" key="3">
    <source>
        <dbReference type="ARBA" id="ARBA00046185"/>
    </source>
</evidence>
<protein>
    <recommendedName>
        <fullName evidence="2">FAD-dependent oxidoreductase domain-containing protein 1</fullName>
    </recommendedName>
</protein>
<name>A0A1V9XJT6_9ACAR</name>
<dbReference type="Gene3D" id="3.30.9.10">
    <property type="entry name" value="D-Amino Acid Oxidase, subunit A, domain 2"/>
    <property type="match status" value="1"/>
</dbReference>
<evidence type="ECO:0000256" key="1">
    <source>
        <dbReference type="ARBA" id="ARBA00023002"/>
    </source>
</evidence>
<dbReference type="Pfam" id="PF01266">
    <property type="entry name" value="DAO"/>
    <property type="match status" value="1"/>
</dbReference>
<evidence type="ECO:0000256" key="2">
    <source>
        <dbReference type="ARBA" id="ARBA00039785"/>
    </source>
</evidence>
<feature type="compositionally biased region" description="Low complexity" evidence="4">
    <location>
        <begin position="33"/>
        <end position="47"/>
    </location>
</feature>
<evidence type="ECO:0000313" key="6">
    <source>
        <dbReference type="EMBL" id="OQR73810.1"/>
    </source>
</evidence>
<organism evidence="6 7">
    <name type="scientific">Tropilaelaps mercedesae</name>
    <dbReference type="NCBI Taxonomy" id="418985"/>
    <lineage>
        <taxon>Eukaryota</taxon>
        <taxon>Metazoa</taxon>
        <taxon>Ecdysozoa</taxon>
        <taxon>Arthropoda</taxon>
        <taxon>Chelicerata</taxon>
        <taxon>Arachnida</taxon>
        <taxon>Acari</taxon>
        <taxon>Parasitiformes</taxon>
        <taxon>Mesostigmata</taxon>
        <taxon>Gamasina</taxon>
        <taxon>Dermanyssoidea</taxon>
        <taxon>Laelapidae</taxon>
        <taxon>Tropilaelaps</taxon>
    </lineage>
</organism>
<dbReference type="GO" id="GO:0016491">
    <property type="term" value="F:oxidoreductase activity"/>
    <property type="evidence" value="ECO:0007669"/>
    <property type="project" value="UniProtKB-KW"/>
</dbReference>
<dbReference type="FunCoup" id="A0A1V9XJT6">
    <property type="interactions" value="528"/>
</dbReference>
<comment type="caution">
    <text evidence="6">The sequence shown here is derived from an EMBL/GenBank/DDBJ whole genome shotgun (WGS) entry which is preliminary data.</text>
</comment>
<feature type="domain" description="FAD dependent oxidoreductase" evidence="5">
    <location>
        <begin position="98"/>
        <end position="488"/>
    </location>
</feature>
<dbReference type="InterPro" id="IPR036188">
    <property type="entry name" value="FAD/NAD-bd_sf"/>
</dbReference>
<accession>A0A1V9XJT6</accession>
<keyword evidence="7" id="KW-1185">Reference proteome</keyword>
<dbReference type="Proteomes" id="UP000192247">
    <property type="component" value="Unassembled WGS sequence"/>
</dbReference>
<comment type="function">
    <text evidence="3">Required for the assembly of the mitochondrial membrane respiratory chain NADH dehydrogenase (Complex I). Involved in mid-late stages of complex I assembly.</text>
</comment>
<dbReference type="AlphaFoldDB" id="A0A1V9XJT6"/>
<dbReference type="SUPFAM" id="SSF51905">
    <property type="entry name" value="FAD/NAD(P)-binding domain"/>
    <property type="match status" value="1"/>
</dbReference>
<dbReference type="GO" id="GO:0005739">
    <property type="term" value="C:mitochondrion"/>
    <property type="evidence" value="ECO:0007669"/>
    <property type="project" value="GOC"/>
</dbReference>
<dbReference type="InParanoid" id="A0A1V9XJT6"/>
<dbReference type="PANTHER" id="PTHR13847">
    <property type="entry name" value="SARCOSINE DEHYDROGENASE-RELATED"/>
    <property type="match status" value="1"/>
</dbReference>
<dbReference type="STRING" id="418985.A0A1V9XJT6"/>
<dbReference type="PANTHER" id="PTHR13847:SF287">
    <property type="entry name" value="FAD-DEPENDENT OXIDOREDUCTASE DOMAIN-CONTAINING PROTEIN 1"/>
    <property type="match status" value="1"/>
</dbReference>
<evidence type="ECO:0000313" key="7">
    <source>
        <dbReference type="Proteomes" id="UP000192247"/>
    </source>
</evidence>
<proteinExistence type="predicted"/>
<gene>
    <name evidence="6" type="ORF">BIW11_09504</name>
</gene>
<dbReference type="EMBL" id="MNPL01009224">
    <property type="protein sequence ID" value="OQR73810.1"/>
    <property type="molecule type" value="Genomic_DNA"/>
</dbReference>